<comment type="caution">
    <text evidence="11">The sequence shown here is derived from an EMBL/GenBank/DDBJ whole genome shotgun (WGS) entry which is preliminary data.</text>
</comment>
<feature type="active site" description="Proton donor" evidence="8">
    <location>
        <position position="218"/>
    </location>
</feature>
<evidence type="ECO:0000256" key="8">
    <source>
        <dbReference type="PIRSR" id="PIRSR025737-1"/>
    </source>
</evidence>
<feature type="transmembrane region" description="Helical" evidence="10">
    <location>
        <begin position="54"/>
        <end position="72"/>
    </location>
</feature>
<evidence type="ECO:0000256" key="2">
    <source>
        <dbReference type="ARBA" id="ARBA00022475"/>
    </source>
</evidence>
<dbReference type="GO" id="GO:0008233">
    <property type="term" value="F:peptidase activity"/>
    <property type="evidence" value="ECO:0007669"/>
    <property type="project" value="UniProtKB-KW"/>
</dbReference>
<evidence type="ECO:0000313" key="12">
    <source>
        <dbReference type="Proteomes" id="UP001500420"/>
    </source>
</evidence>
<feature type="transmembrane region" description="Helical" evidence="10">
    <location>
        <begin position="111"/>
        <end position="128"/>
    </location>
</feature>
<keyword evidence="3" id="KW-0645">Protease</keyword>
<gene>
    <name evidence="11" type="primary">artA</name>
    <name evidence="11" type="ORF">GCM10009020_26230</name>
</gene>
<dbReference type="Proteomes" id="UP001500420">
    <property type="component" value="Unassembled WGS sequence"/>
</dbReference>
<accession>A0AAV3TBZ5</accession>
<keyword evidence="6 10" id="KW-1133">Transmembrane helix</keyword>
<dbReference type="EMBL" id="BAAADV010000007">
    <property type="protein sequence ID" value="GAA0677113.1"/>
    <property type="molecule type" value="Genomic_DNA"/>
</dbReference>
<feature type="region of interest" description="Disordered" evidence="9">
    <location>
        <begin position="304"/>
        <end position="328"/>
    </location>
</feature>
<name>A0AAV3TBZ5_9EURY</name>
<evidence type="ECO:0000256" key="5">
    <source>
        <dbReference type="ARBA" id="ARBA00022801"/>
    </source>
</evidence>
<keyword evidence="4 10" id="KW-0812">Transmembrane</keyword>
<feature type="compositionally biased region" description="Acidic residues" evidence="9">
    <location>
        <begin position="317"/>
        <end position="328"/>
    </location>
</feature>
<feature type="compositionally biased region" description="Low complexity" evidence="9">
    <location>
        <begin position="307"/>
        <end position="316"/>
    </location>
</feature>
<evidence type="ECO:0000256" key="9">
    <source>
        <dbReference type="SAM" id="MobiDB-lite"/>
    </source>
</evidence>
<sequence length="328" mass="34913">MHPHVTTLASPLATEAIWATGTRNLFVWAAIAAFLATAALELTGRTRAARTSGVAAWVVFGIFWGLMVPYFYFDAQSILESALSLIGVPLSLYAAYLLYSGRDSLLILSRAVAMMGLLYLPAMTIPVVKTVLIESVARQAHFGMELLGYSPGIETGANGYQSRFAFEGYSTYIVLSCTGIGSISIFGGAIMAVRAPLARKAKAFAIAVSVIWVANLGRNVFVGLAAPLGWFDYPIFHAITDTLAGEEMVTSFYVSHHLISQTLSVVALVGITLLIVRVLPELFAVLDEILFVLTGTEYDLQSELGPSAASGGSDDAAVVEDAADPSDD</sequence>
<feature type="transmembrane region" description="Helical" evidence="10">
    <location>
        <begin position="78"/>
        <end position="99"/>
    </location>
</feature>
<proteinExistence type="predicted"/>
<dbReference type="GO" id="GO:0005886">
    <property type="term" value="C:plasma membrane"/>
    <property type="evidence" value="ECO:0007669"/>
    <property type="project" value="UniProtKB-SubCell"/>
</dbReference>
<evidence type="ECO:0000256" key="6">
    <source>
        <dbReference type="ARBA" id="ARBA00022989"/>
    </source>
</evidence>
<feature type="transmembrane region" description="Helical" evidence="10">
    <location>
        <begin position="258"/>
        <end position="279"/>
    </location>
</feature>
<evidence type="ECO:0000256" key="10">
    <source>
        <dbReference type="SAM" id="Phobius"/>
    </source>
</evidence>
<evidence type="ECO:0000256" key="1">
    <source>
        <dbReference type="ARBA" id="ARBA00004651"/>
    </source>
</evidence>
<organism evidence="11 12">
    <name type="scientific">Natronoarchaeum mannanilyticum</name>
    <dbReference type="NCBI Taxonomy" id="926360"/>
    <lineage>
        <taxon>Archaea</taxon>
        <taxon>Methanobacteriati</taxon>
        <taxon>Methanobacteriota</taxon>
        <taxon>Stenosarchaea group</taxon>
        <taxon>Halobacteria</taxon>
        <taxon>Halobacteriales</taxon>
        <taxon>Natronoarchaeaceae</taxon>
    </lineage>
</organism>
<reference evidence="11 12" key="1">
    <citation type="journal article" date="2019" name="Int. J. Syst. Evol. Microbiol.">
        <title>The Global Catalogue of Microorganisms (GCM) 10K type strain sequencing project: providing services to taxonomists for standard genome sequencing and annotation.</title>
        <authorList>
            <consortium name="The Broad Institute Genomics Platform"/>
            <consortium name="The Broad Institute Genome Sequencing Center for Infectious Disease"/>
            <person name="Wu L."/>
            <person name="Ma J."/>
        </authorList>
    </citation>
    <scope>NUCLEOTIDE SEQUENCE [LARGE SCALE GENOMIC DNA]</scope>
    <source>
        <strain evidence="11 12">JCM 16328</strain>
    </source>
</reference>
<dbReference type="InterPro" id="IPR026392">
    <property type="entry name" value="Exo/Archaeosortase_dom"/>
</dbReference>
<dbReference type="PIRSF" id="PIRSF025737">
    <property type="entry name" value="Cyco1"/>
    <property type="match status" value="1"/>
</dbReference>
<dbReference type="AlphaFoldDB" id="A0AAV3TBZ5"/>
<dbReference type="Pfam" id="PF09721">
    <property type="entry name" value="Exosortase_EpsH"/>
    <property type="match status" value="1"/>
</dbReference>
<protein>
    <submittedName>
        <fullName evidence="11">Archaeosortase A</fullName>
    </submittedName>
</protein>
<evidence type="ECO:0000313" key="11">
    <source>
        <dbReference type="EMBL" id="GAA0677113.1"/>
    </source>
</evidence>
<evidence type="ECO:0000256" key="7">
    <source>
        <dbReference type="ARBA" id="ARBA00023136"/>
    </source>
</evidence>
<feature type="transmembrane region" description="Helical" evidence="10">
    <location>
        <begin position="25"/>
        <end position="42"/>
    </location>
</feature>
<dbReference type="InterPro" id="IPR019127">
    <property type="entry name" value="Exosortase"/>
</dbReference>
<dbReference type="GO" id="GO:0006508">
    <property type="term" value="P:proteolysis"/>
    <property type="evidence" value="ECO:0007669"/>
    <property type="project" value="UniProtKB-KW"/>
</dbReference>
<keyword evidence="5" id="KW-0378">Hydrolase</keyword>
<dbReference type="NCBIfam" id="TIGR04178">
    <property type="entry name" value="exo_archaeo"/>
    <property type="match status" value="1"/>
</dbReference>
<keyword evidence="12" id="KW-1185">Reference proteome</keyword>
<evidence type="ECO:0000256" key="4">
    <source>
        <dbReference type="ARBA" id="ARBA00022692"/>
    </source>
</evidence>
<feature type="active site" description="Acyl-thioester intermediate" evidence="8">
    <location>
        <position position="177"/>
    </location>
</feature>
<dbReference type="InterPro" id="IPR014522">
    <property type="entry name" value="ArtA"/>
</dbReference>
<comment type="subcellular location">
    <subcellularLocation>
        <location evidence="1">Cell membrane</location>
        <topology evidence="1">Multi-pass membrane protein</topology>
    </subcellularLocation>
</comment>
<keyword evidence="7 10" id="KW-0472">Membrane</keyword>
<dbReference type="NCBIfam" id="TIGR04125">
    <property type="entry name" value="exosort_PGF_TRM"/>
    <property type="match status" value="1"/>
</dbReference>
<feature type="transmembrane region" description="Helical" evidence="10">
    <location>
        <begin position="204"/>
        <end position="226"/>
    </location>
</feature>
<feature type="transmembrane region" description="Helical" evidence="10">
    <location>
        <begin position="169"/>
        <end position="192"/>
    </location>
</feature>
<evidence type="ECO:0000256" key="3">
    <source>
        <dbReference type="ARBA" id="ARBA00022670"/>
    </source>
</evidence>
<keyword evidence="2" id="KW-1003">Cell membrane</keyword>